<comment type="similarity">
    <text evidence="1">Belongs to the LysR transcriptional regulatory family.</text>
</comment>
<evidence type="ECO:0000313" key="7">
    <source>
        <dbReference type="Proteomes" id="UP000268973"/>
    </source>
</evidence>
<dbReference type="PROSITE" id="PS50931">
    <property type="entry name" value="HTH_LYSR"/>
    <property type="match status" value="1"/>
</dbReference>
<reference evidence="6 7" key="1">
    <citation type="submission" date="2018-12" db="EMBL/GenBank/DDBJ databases">
        <title>Vibrio sp. isolated from China Sea.</title>
        <authorList>
            <person name="Li Y."/>
        </authorList>
    </citation>
    <scope>NUCLEOTIDE SEQUENCE [LARGE SCALE GENOMIC DNA]</scope>
    <source>
        <strain evidence="6 7">BEI207</strain>
    </source>
</reference>
<evidence type="ECO:0000256" key="2">
    <source>
        <dbReference type="ARBA" id="ARBA00023015"/>
    </source>
</evidence>
<keyword evidence="7" id="KW-1185">Reference proteome</keyword>
<dbReference type="Proteomes" id="UP000268973">
    <property type="component" value="Unassembled WGS sequence"/>
</dbReference>
<dbReference type="RefSeq" id="WP_126572693.1">
    <property type="nucleotide sequence ID" value="NZ_RXZH01000001.1"/>
</dbReference>
<evidence type="ECO:0000256" key="3">
    <source>
        <dbReference type="ARBA" id="ARBA00023125"/>
    </source>
</evidence>
<dbReference type="CDD" id="cd05466">
    <property type="entry name" value="PBP2_LTTR_substrate"/>
    <property type="match status" value="1"/>
</dbReference>
<evidence type="ECO:0000259" key="5">
    <source>
        <dbReference type="PROSITE" id="PS50931"/>
    </source>
</evidence>
<keyword evidence="2" id="KW-0805">Transcription regulation</keyword>
<dbReference type="Pfam" id="PF03466">
    <property type="entry name" value="LysR_substrate"/>
    <property type="match status" value="1"/>
</dbReference>
<evidence type="ECO:0000256" key="4">
    <source>
        <dbReference type="ARBA" id="ARBA00023163"/>
    </source>
</evidence>
<dbReference type="InterPro" id="IPR036388">
    <property type="entry name" value="WH-like_DNA-bd_sf"/>
</dbReference>
<gene>
    <name evidence="6" type="ORF">EJ063_03910</name>
</gene>
<keyword evidence="3" id="KW-0238">DNA-binding</keyword>
<feature type="domain" description="HTH lysR-type" evidence="5">
    <location>
        <begin position="2"/>
        <end position="59"/>
    </location>
</feature>
<dbReference type="OrthoDB" id="5289754at2"/>
<dbReference type="Pfam" id="PF00126">
    <property type="entry name" value="HTH_1"/>
    <property type="match status" value="1"/>
</dbReference>
<dbReference type="AlphaFoldDB" id="A0A3S0MQY0"/>
<organism evidence="6 7">
    <name type="scientific">Vibrio aquaticus</name>
    <dbReference type="NCBI Taxonomy" id="2496559"/>
    <lineage>
        <taxon>Bacteria</taxon>
        <taxon>Pseudomonadati</taxon>
        <taxon>Pseudomonadota</taxon>
        <taxon>Gammaproteobacteria</taxon>
        <taxon>Vibrionales</taxon>
        <taxon>Vibrionaceae</taxon>
        <taxon>Vibrio</taxon>
    </lineage>
</organism>
<comment type="caution">
    <text evidence="6">The sequence shown here is derived from an EMBL/GenBank/DDBJ whole genome shotgun (WGS) entry which is preliminary data.</text>
</comment>
<dbReference type="GO" id="GO:0000976">
    <property type="term" value="F:transcription cis-regulatory region binding"/>
    <property type="evidence" value="ECO:0007669"/>
    <property type="project" value="TreeGrafter"/>
</dbReference>
<name>A0A3S0MQY0_9VIBR</name>
<dbReference type="PANTHER" id="PTHR30126">
    <property type="entry name" value="HTH-TYPE TRANSCRIPTIONAL REGULATOR"/>
    <property type="match status" value="1"/>
</dbReference>
<dbReference type="InterPro" id="IPR000847">
    <property type="entry name" value="LysR_HTH_N"/>
</dbReference>
<dbReference type="Gene3D" id="3.40.190.10">
    <property type="entry name" value="Periplasmic binding protein-like II"/>
    <property type="match status" value="2"/>
</dbReference>
<dbReference type="GO" id="GO:0003700">
    <property type="term" value="F:DNA-binding transcription factor activity"/>
    <property type="evidence" value="ECO:0007669"/>
    <property type="project" value="InterPro"/>
</dbReference>
<dbReference type="PRINTS" id="PR00039">
    <property type="entry name" value="HTHLYSR"/>
</dbReference>
<keyword evidence="4" id="KW-0804">Transcription</keyword>
<dbReference type="SUPFAM" id="SSF53850">
    <property type="entry name" value="Periplasmic binding protein-like II"/>
    <property type="match status" value="1"/>
</dbReference>
<evidence type="ECO:0000313" key="6">
    <source>
        <dbReference type="EMBL" id="RTZ17943.1"/>
    </source>
</evidence>
<dbReference type="SUPFAM" id="SSF46785">
    <property type="entry name" value="Winged helix' DNA-binding domain"/>
    <property type="match status" value="1"/>
</dbReference>
<dbReference type="Gene3D" id="1.10.10.10">
    <property type="entry name" value="Winged helix-like DNA-binding domain superfamily/Winged helix DNA-binding domain"/>
    <property type="match status" value="1"/>
</dbReference>
<dbReference type="PANTHER" id="PTHR30126:SF99">
    <property type="entry name" value="TRANSCRIPTIONAL REGULATOR LYSR FAMILY"/>
    <property type="match status" value="1"/>
</dbReference>
<protein>
    <submittedName>
        <fullName evidence="6">LysR family transcriptional regulator</fullName>
    </submittedName>
</protein>
<proteinExistence type="inferred from homology"/>
<sequence>MLNPIWLKTFVTLIDTGHFTKTADKLFMTQPGVSQHIKKLEQACGHALIERHNKSFEITEAGKVVYSYAKELETQQNQMLLSLNQDDPHSGDVSLACSGSLALLLYPHLLDLQCKCPSLIPHLEAAPHHKIIAEIIDGKVDLGIVTNEPSDPRVESEQFGQEPLCLMMPKAIATKSLDGEQLKQMGLIRHPDAEHYLALYFSRCGESALESINIHQLPVKGYINQLNQILLPVAKGHGFTILPKSALDTFPYKEEIAIYQPKQEVIETLYLLTKRHRQLPARFETIKAVIREQLISDNSPT</sequence>
<dbReference type="FunFam" id="1.10.10.10:FF:000001">
    <property type="entry name" value="LysR family transcriptional regulator"/>
    <property type="match status" value="1"/>
</dbReference>
<evidence type="ECO:0000256" key="1">
    <source>
        <dbReference type="ARBA" id="ARBA00009437"/>
    </source>
</evidence>
<accession>A0A3S0MQY0</accession>
<dbReference type="InterPro" id="IPR005119">
    <property type="entry name" value="LysR_subst-bd"/>
</dbReference>
<dbReference type="EMBL" id="RXZH01000001">
    <property type="protein sequence ID" value="RTZ17943.1"/>
    <property type="molecule type" value="Genomic_DNA"/>
</dbReference>
<dbReference type="InterPro" id="IPR036390">
    <property type="entry name" value="WH_DNA-bd_sf"/>
</dbReference>